<keyword evidence="1" id="KW-0694">RNA-binding</keyword>
<dbReference type="Gene3D" id="3.30.420.10">
    <property type="entry name" value="Ribonuclease H-like superfamily/Ribonuclease H"/>
    <property type="match status" value="1"/>
</dbReference>
<dbReference type="InterPro" id="IPR001584">
    <property type="entry name" value="Integrase_cat-core"/>
</dbReference>
<dbReference type="InterPro" id="IPR050951">
    <property type="entry name" value="Retrovirus_Pol_polyprotein"/>
</dbReference>
<comment type="caution">
    <text evidence="3">The sequence shown here is derived from an EMBL/GenBank/DDBJ whole genome shotgun (WGS) entry which is preliminary data.</text>
</comment>
<dbReference type="OrthoDB" id="3253957at2759"/>
<dbReference type="EMBL" id="CCBP010000163">
    <property type="protein sequence ID" value="CDO74371.1"/>
    <property type="molecule type" value="Genomic_DNA"/>
</dbReference>
<protein>
    <recommendedName>
        <fullName evidence="2">Integrase catalytic domain-containing protein</fullName>
    </recommendedName>
</protein>
<dbReference type="STRING" id="5643.A0A060SJN0"/>
<organism evidence="3 4">
    <name type="scientific">Pycnoporus cinnabarinus</name>
    <name type="common">Cinnabar-red polypore</name>
    <name type="synonym">Trametes cinnabarina</name>
    <dbReference type="NCBI Taxonomy" id="5643"/>
    <lineage>
        <taxon>Eukaryota</taxon>
        <taxon>Fungi</taxon>
        <taxon>Dikarya</taxon>
        <taxon>Basidiomycota</taxon>
        <taxon>Agaricomycotina</taxon>
        <taxon>Agaricomycetes</taxon>
        <taxon>Polyporales</taxon>
        <taxon>Polyporaceae</taxon>
        <taxon>Trametes</taxon>
    </lineage>
</organism>
<name>A0A060SJN0_PYCCI</name>
<feature type="domain" description="Integrase catalytic" evidence="2">
    <location>
        <begin position="1"/>
        <end position="102"/>
    </location>
</feature>
<dbReference type="GO" id="GO:0003723">
    <property type="term" value="F:RNA binding"/>
    <property type="evidence" value="ECO:0007669"/>
    <property type="project" value="UniProtKB-KW"/>
</dbReference>
<proteinExistence type="predicted"/>
<sequence>MDLIEQLPSSRGYTTILIVVDRLTKQAIFIPMHDTLTALELADLFVMHVFSKHGVPLHVTSDRGSEFVSHFFRSLGKALDMCLHFTSGYHPKGDGQTKQVNRPWSSTSRSTATTNKITGLIFFPSQKCDLTPMQAQEFTVDLEELHTELRKQITEAQAHYQVQANKHHLPALDFWVGDLVYLKVEHIWTT</sequence>
<dbReference type="InterPro" id="IPR036397">
    <property type="entry name" value="RNaseH_sf"/>
</dbReference>
<dbReference type="GO" id="GO:0015074">
    <property type="term" value="P:DNA integration"/>
    <property type="evidence" value="ECO:0007669"/>
    <property type="project" value="InterPro"/>
</dbReference>
<dbReference type="InterPro" id="IPR012337">
    <property type="entry name" value="RNaseH-like_sf"/>
</dbReference>
<evidence type="ECO:0000313" key="4">
    <source>
        <dbReference type="Proteomes" id="UP000029665"/>
    </source>
</evidence>
<dbReference type="PROSITE" id="PS50994">
    <property type="entry name" value="INTEGRASE"/>
    <property type="match status" value="1"/>
</dbReference>
<evidence type="ECO:0000256" key="1">
    <source>
        <dbReference type="ARBA" id="ARBA00022884"/>
    </source>
</evidence>
<dbReference type="Pfam" id="PF00665">
    <property type="entry name" value="rve"/>
    <property type="match status" value="1"/>
</dbReference>
<dbReference type="PANTHER" id="PTHR37984">
    <property type="entry name" value="PROTEIN CBG26694"/>
    <property type="match status" value="1"/>
</dbReference>
<evidence type="ECO:0000313" key="3">
    <source>
        <dbReference type="EMBL" id="CDO74371.1"/>
    </source>
</evidence>
<dbReference type="AlphaFoldDB" id="A0A060SJN0"/>
<dbReference type="HOGENOM" id="CLU_000384_6_7_1"/>
<gene>
    <name evidence="3" type="ORF">BN946_scf184355.g19</name>
</gene>
<dbReference type="GO" id="GO:0005634">
    <property type="term" value="C:nucleus"/>
    <property type="evidence" value="ECO:0007669"/>
    <property type="project" value="UniProtKB-ARBA"/>
</dbReference>
<dbReference type="SUPFAM" id="SSF53098">
    <property type="entry name" value="Ribonuclease H-like"/>
    <property type="match status" value="1"/>
</dbReference>
<evidence type="ECO:0000259" key="2">
    <source>
        <dbReference type="PROSITE" id="PS50994"/>
    </source>
</evidence>
<reference evidence="3" key="1">
    <citation type="submission" date="2014-01" db="EMBL/GenBank/DDBJ databases">
        <title>The genome of the white-rot fungus Pycnoporus cinnabarinus: a basidiomycete model with a versatile arsenal for lignocellulosic biomass breakdown.</title>
        <authorList>
            <person name="Levasseur A."/>
            <person name="Lomascolo A."/>
            <person name="Ruiz-Duenas F.J."/>
            <person name="Uzan E."/>
            <person name="Piumi F."/>
            <person name="Kues U."/>
            <person name="Ram A.F.J."/>
            <person name="Murat C."/>
            <person name="Haon M."/>
            <person name="Benoit I."/>
            <person name="Arfi Y."/>
            <person name="Chevret D."/>
            <person name="Drula E."/>
            <person name="Kwon M.J."/>
            <person name="Gouret P."/>
            <person name="Lesage-Meessen L."/>
            <person name="Lombard V."/>
            <person name="Mariette J."/>
            <person name="Noirot C."/>
            <person name="Park J."/>
            <person name="Patyshakuliyeva A."/>
            <person name="Wieneger R.A.B."/>
            <person name="Wosten H.A.B."/>
            <person name="Martin F."/>
            <person name="Coutinho P.M."/>
            <person name="de Vries R."/>
            <person name="Martinez A.T."/>
            <person name="Klopp C."/>
            <person name="Pontarotti P."/>
            <person name="Henrissat B."/>
            <person name="Record E."/>
        </authorList>
    </citation>
    <scope>NUCLEOTIDE SEQUENCE [LARGE SCALE GENOMIC DNA]</scope>
    <source>
        <strain evidence="3">BRFM137</strain>
    </source>
</reference>
<accession>A0A060SJN0</accession>
<keyword evidence="4" id="KW-1185">Reference proteome</keyword>
<dbReference type="PANTHER" id="PTHR37984:SF5">
    <property type="entry name" value="PROTEIN NYNRIN-LIKE"/>
    <property type="match status" value="1"/>
</dbReference>
<dbReference type="Proteomes" id="UP000029665">
    <property type="component" value="Unassembled WGS sequence"/>
</dbReference>